<dbReference type="PANTHER" id="PTHR44520:SF2">
    <property type="entry name" value="RESPONSE REGULATOR RCP1"/>
    <property type="match status" value="1"/>
</dbReference>
<dbReference type="PANTHER" id="PTHR44520">
    <property type="entry name" value="RESPONSE REGULATOR RCP1-RELATED"/>
    <property type="match status" value="1"/>
</dbReference>
<dbReference type="SMART" id="SM00448">
    <property type="entry name" value="REC"/>
    <property type="match status" value="1"/>
</dbReference>
<protein>
    <submittedName>
        <fullName evidence="3">Two-component response regulator</fullName>
    </submittedName>
</protein>
<feature type="modified residue" description="4-aspartylphosphate" evidence="1">
    <location>
        <position position="69"/>
    </location>
</feature>
<accession>A0A0W0W6K6</accession>
<dbReference type="CDD" id="cd17557">
    <property type="entry name" value="REC_Rcp-like"/>
    <property type="match status" value="1"/>
</dbReference>
<dbReference type="InterPro" id="IPR011006">
    <property type="entry name" value="CheY-like_superfamily"/>
</dbReference>
<dbReference type="InterPro" id="IPR052893">
    <property type="entry name" value="TCS_response_regulator"/>
</dbReference>
<dbReference type="GO" id="GO:0000160">
    <property type="term" value="P:phosphorelay signal transduction system"/>
    <property type="evidence" value="ECO:0007669"/>
    <property type="project" value="InterPro"/>
</dbReference>
<evidence type="ECO:0000313" key="4">
    <source>
        <dbReference type="Proteomes" id="UP000054908"/>
    </source>
</evidence>
<proteinExistence type="predicted"/>
<dbReference type="Gene3D" id="3.40.50.2300">
    <property type="match status" value="1"/>
</dbReference>
<organism evidence="3 4">
    <name type="scientific">Legionella maceachernii</name>
    <dbReference type="NCBI Taxonomy" id="466"/>
    <lineage>
        <taxon>Bacteria</taxon>
        <taxon>Pseudomonadati</taxon>
        <taxon>Pseudomonadota</taxon>
        <taxon>Gammaproteobacteria</taxon>
        <taxon>Legionellales</taxon>
        <taxon>Legionellaceae</taxon>
        <taxon>Legionella</taxon>
    </lineage>
</organism>
<dbReference type="PATRIC" id="fig|466.6.peg.1087"/>
<evidence type="ECO:0000259" key="2">
    <source>
        <dbReference type="PROSITE" id="PS50110"/>
    </source>
</evidence>
<comment type="caution">
    <text evidence="3">The sequence shown here is derived from an EMBL/GenBank/DDBJ whole genome shotgun (WGS) entry which is preliminary data.</text>
</comment>
<evidence type="ECO:0000256" key="1">
    <source>
        <dbReference type="PROSITE-ProRule" id="PRU00169"/>
    </source>
</evidence>
<dbReference type="InterPro" id="IPR001789">
    <property type="entry name" value="Sig_transdc_resp-reg_receiver"/>
</dbReference>
<dbReference type="OrthoDB" id="9793549at2"/>
<evidence type="ECO:0000313" key="3">
    <source>
        <dbReference type="EMBL" id="KTD27962.1"/>
    </source>
</evidence>
<dbReference type="AlphaFoldDB" id="A0A0W0W6K6"/>
<name>A0A0W0W6K6_9GAMM</name>
<dbReference type="RefSeq" id="WP_058451820.1">
    <property type="nucleotide sequence ID" value="NZ_CAAAIB010000018.1"/>
</dbReference>
<keyword evidence="1" id="KW-0597">Phosphoprotein</keyword>
<dbReference type="Pfam" id="PF00072">
    <property type="entry name" value="Response_reg"/>
    <property type="match status" value="1"/>
</dbReference>
<dbReference type="EMBL" id="LNYL01000027">
    <property type="protein sequence ID" value="KTD27962.1"/>
    <property type="molecule type" value="Genomic_DNA"/>
</dbReference>
<feature type="domain" description="Response regulatory" evidence="2">
    <location>
        <begin position="11"/>
        <end position="136"/>
    </location>
</feature>
<gene>
    <name evidence="3" type="ORF">Lmac_1021</name>
</gene>
<reference evidence="3 4" key="1">
    <citation type="submission" date="2015-11" db="EMBL/GenBank/DDBJ databases">
        <title>Genomic analysis of 38 Legionella species identifies large and diverse effector repertoires.</title>
        <authorList>
            <person name="Burstein D."/>
            <person name="Amaro F."/>
            <person name="Zusman T."/>
            <person name="Lifshitz Z."/>
            <person name="Cohen O."/>
            <person name="Gilbert J.A."/>
            <person name="Pupko T."/>
            <person name="Shuman H.A."/>
            <person name="Segal G."/>
        </authorList>
    </citation>
    <scope>NUCLEOTIDE SEQUENCE [LARGE SCALE GENOMIC DNA]</scope>
    <source>
        <strain evidence="3 4">PX-1-G2-E2</strain>
    </source>
</reference>
<dbReference type="SUPFAM" id="SSF52172">
    <property type="entry name" value="CheY-like"/>
    <property type="match status" value="1"/>
</dbReference>
<dbReference type="STRING" id="466.Lmac_1021"/>
<keyword evidence="4" id="KW-1185">Reference proteome</keyword>
<dbReference type="PROSITE" id="PS50110">
    <property type="entry name" value="RESPONSE_REGULATORY"/>
    <property type="match status" value="1"/>
</dbReference>
<dbReference type="Proteomes" id="UP000054908">
    <property type="component" value="Unassembled WGS sequence"/>
</dbReference>
<sequence>MEQITNLRSTHILLVEDSLADIRLTQEALKECKLILNLSITTDGEQAMDFLFRRNGFTDAKRPDLIILDLNLPKKDGREVLKEIKSDDSLKKIPVVILTVSTEERDILQAYDTHVNCYITKPLDLDKFGKVVQSIENFWFTIVSLPSDRP</sequence>